<dbReference type="RefSeq" id="WP_211908015.1">
    <property type="nucleotide sequence ID" value="NZ_CP036498.1"/>
</dbReference>
<keyword evidence="1" id="KW-1133">Transmembrane helix</keyword>
<feature type="transmembrane region" description="Helical" evidence="1">
    <location>
        <begin position="36"/>
        <end position="58"/>
    </location>
</feature>
<keyword evidence="4" id="KW-1185">Reference proteome</keyword>
<dbReference type="EMBL" id="CP036498">
    <property type="protein sequence ID" value="QUS39911.1"/>
    <property type="molecule type" value="Genomic_DNA"/>
</dbReference>
<feature type="signal peptide" evidence="2">
    <location>
        <begin position="1"/>
        <end position="20"/>
    </location>
</feature>
<dbReference type="Proteomes" id="UP000682843">
    <property type="component" value="Chromosome"/>
</dbReference>
<accession>A0ABX8AA82</accession>
<sequence length="103" mass="11149">MKKAAIILASLAAIGTATIAAPAEAHGWRHGYGGWGPGPAIGFGIAAGALAAGAYGPYYGPRYYGPRYGYYGPRYYRPAYYGGYYGPRYGYGGPRYYRSYGYW</sequence>
<gene>
    <name evidence="3" type="ORF">RPMA_14515</name>
</gene>
<keyword evidence="1" id="KW-0812">Transmembrane</keyword>
<protein>
    <recommendedName>
        <fullName evidence="5">Sulfur globule protein</fullName>
    </recommendedName>
</protein>
<evidence type="ECO:0000256" key="2">
    <source>
        <dbReference type="SAM" id="SignalP"/>
    </source>
</evidence>
<feature type="chain" id="PRO_5045816224" description="Sulfur globule protein" evidence="2">
    <location>
        <begin position="21"/>
        <end position="103"/>
    </location>
</feature>
<reference evidence="3 4" key="1">
    <citation type="submission" date="2019-02" db="EMBL/GenBank/DDBJ databases">
        <title>Emended description of the genus Rhodopseudomonas and description of Rhodopseudomonas albus sp. nov., a non-phototrophic, heavy-metal-tolerant bacterium isolated from garden soil.</title>
        <authorList>
            <person name="Bao Z."/>
            <person name="Cao W.W."/>
            <person name="Sato Y."/>
            <person name="Nishizawa T."/>
            <person name="Zhao J."/>
            <person name="Guo Y."/>
            <person name="Ohta H."/>
        </authorList>
    </citation>
    <scope>NUCLEOTIDE SEQUENCE [LARGE SCALE GENOMIC DNA]</scope>
    <source>
        <strain evidence="3 4">SK50-23</strain>
    </source>
</reference>
<name>A0ABX8AA82_9BRAD</name>
<evidence type="ECO:0000313" key="3">
    <source>
        <dbReference type="EMBL" id="QUS39911.1"/>
    </source>
</evidence>
<evidence type="ECO:0008006" key="5">
    <source>
        <dbReference type="Google" id="ProtNLM"/>
    </source>
</evidence>
<organism evidence="3 4">
    <name type="scientific">Tardiphaga alba</name>
    <dbReference type="NCBI Taxonomy" id="340268"/>
    <lineage>
        <taxon>Bacteria</taxon>
        <taxon>Pseudomonadati</taxon>
        <taxon>Pseudomonadota</taxon>
        <taxon>Alphaproteobacteria</taxon>
        <taxon>Hyphomicrobiales</taxon>
        <taxon>Nitrobacteraceae</taxon>
        <taxon>Tardiphaga</taxon>
    </lineage>
</organism>
<keyword evidence="1" id="KW-0472">Membrane</keyword>
<evidence type="ECO:0000256" key="1">
    <source>
        <dbReference type="SAM" id="Phobius"/>
    </source>
</evidence>
<keyword evidence="2" id="KW-0732">Signal</keyword>
<proteinExistence type="predicted"/>
<evidence type="ECO:0000313" key="4">
    <source>
        <dbReference type="Proteomes" id="UP000682843"/>
    </source>
</evidence>